<dbReference type="Gene3D" id="3.30.1330.60">
    <property type="entry name" value="OmpA-like domain"/>
    <property type="match status" value="1"/>
</dbReference>
<accession>A0A1I1VBE8</accession>
<evidence type="ECO:0000313" key="8">
    <source>
        <dbReference type="EMBL" id="SFD80307.1"/>
    </source>
</evidence>
<dbReference type="PANTHER" id="PTHR30329">
    <property type="entry name" value="STATOR ELEMENT OF FLAGELLAR MOTOR COMPLEX"/>
    <property type="match status" value="1"/>
</dbReference>
<evidence type="ECO:0000256" key="3">
    <source>
        <dbReference type="ARBA" id="ARBA00023237"/>
    </source>
</evidence>
<proteinExistence type="predicted"/>
<feature type="signal peptide" evidence="5">
    <location>
        <begin position="1"/>
        <end position="21"/>
    </location>
</feature>
<dbReference type="InterPro" id="IPR006665">
    <property type="entry name" value="OmpA-like"/>
</dbReference>
<dbReference type="GO" id="GO:0009279">
    <property type="term" value="C:cell outer membrane"/>
    <property type="evidence" value="ECO:0007669"/>
    <property type="project" value="UniProtKB-SubCell"/>
</dbReference>
<feature type="domain" description="OmpA-like" evidence="6">
    <location>
        <begin position="245"/>
        <end position="359"/>
    </location>
</feature>
<dbReference type="SUPFAM" id="SSF56988">
    <property type="entry name" value="Anthrax protective antigen"/>
    <property type="match status" value="1"/>
</dbReference>
<dbReference type="Pfam" id="PF07691">
    <property type="entry name" value="PA14"/>
    <property type="match status" value="1"/>
</dbReference>
<name>A0A1I1VBE8_9BACT</name>
<reference evidence="8 9" key="1">
    <citation type="submission" date="2016-10" db="EMBL/GenBank/DDBJ databases">
        <authorList>
            <person name="de Groot N.N."/>
        </authorList>
    </citation>
    <scope>NUCLEOTIDE SEQUENCE [LARGE SCALE GENOMIC DNA]</scope>
    <source>
        <strain evidence="8 9">DSM 26130</strain>
    </source>
</reference>
<dbReference type="SUPFAM" id="SSF103088">
    <property type="entry name" value="OmpA-like"/>
    <property type="match status" value="1"/>
</dbReference>
<dbReference type="InterPro" id="IPR036737">
    <property type="entry name" value="OmpA-like_sf"/>
</dbReference>
<dbReference type="CDD" id="cd07185">
    <property type="entry name" value="OmpA_C-like"/>
    <property type="match status" value="1"/>
</dbReference>
<dbReference type="PANTHER" id="PTHR30329:SF21">
    <property type="entry name" value="LIPOPROTEIN YIAD-RELATED"/>
    <property type="match status" value="1"/>
</dbReference>
<gene>
    <name evidence="8" type="ORF">SAMN05216167_107116</name>
</gene>
<evidence type="ECO:0000259" key="6">
    <source>
        <dbReference type="PROSITE" id="PS51123"/>
    </source>
</evidence>
<evidence type="ECO:0000259" key="7">
    <source>
        <dbReference type="PROSITE" id="PS51820"/>
    </source>
</evidence>
<dbReference type="InterPro" id="IPR006664">
    <property type="entry name" value="OMP_bac"/>
</dbReference>
<protein>
    <submittedName>
        <fullName evidence="8">Outer membrane protein OmpA</fullName>
    </submittedName>
</protein>
<dbReference type="AlphaFoldDB" id="A0A1I1VBE8"/>
<dbReference type="InterPro" id="IPR050330">
    <property type="entry name" value="Bact_OuterMem_StrucFunc"/>
</dbReference>
<dbReference type="Gene3D" id="3.90.182.10">
    <property type="entry name" value="Toxin - Anthrax Protective Antigen,domain 1"/>
    <property type="match status" value="1"/>
</dbReference>
<keyword evidence="2 4" id="KW-0472">Membrane</keyword>
<dbReference type="PRINTS" id="PR01021">
    <property type="entry name" value="OMPADOMAIN"/>
</dbReference>
<sequence>MKALATLAGLFIYLIPVAARAQQGLKGEYYTGINFDRKVVTRLDPEINFDWKGRSPAPGLSHSYYSIRWTGKLMAPLSGKYTFNARVDDGVRVWVGNKKVIDAWYLNDSNRFGGSVILEAGKYYDLRIDYFNDLLEGEIELFWVLPNAPKTIFNGFSNPGESITAKYFFQKAPPIVIAETQIKPVATTPVIAASPPPKVIPKKPLTIAKPKTILTPPPSKQTAVVDTLVASAPIRKPASEPESELKAGTTFVLRSVQFEQSSYILRPESSAELDQLVTTLKKNPHWSIEIAGHTDNVGDPRLNLALSENRAKVVSSYLTRRDIADERVTSKGYGGTRPIADNAIESERSKNRRVEITIR</sequence>
<evidence type="ECO:0000256" key="4">
    <source>
        <dbReference type="PROSITE-ProRule" id="PRU00473"/>
    </source>
</evidence>
<dbReference type="PROSITE" id="PS51820">
    <property type="entry name" value="PA14"/>
    <property type="match status" value="1"/>
</dbReference>
<feature type="chain" id="PRO_5011761556" evidence="5">
    <location>
        <begin position="22"/>
        <end position="359"/>
    </location>
</feature>
<evidence type="ECO:0000256" key="1">
    <source>
        <dbReference type="ARBA" id="ARBA00004442"/>
    </source>
</evidence>
<dbReference type="InterPro" id="IPR011658">
    <property type="entry name" value="PA14_dom"/>
</dbReference>
<dbReference type="PROSITE" id="PS51123">
    <property type="entry name" value="OMPA_2"/>
    <property type="match status" value="1"/>
</dbReference>
<comment type="subcellular location">
    <subcellularLocation>
        <location evidence="1">Cell outer membrane</location>
    </subcellularLocation>
</comment>
<evidence type="ECO:0000256" key="2">
    <source>
        <dbReference type="ARBA" id="ARBA00023136"/>
    </source>
</evidence>
<dbReference type="EMBL" id="FOLQ01000007">
    <property type="protein sequence ID" value="SFD80307.1"/>
    <property type="molecule type" value="Genomic_DNA"/>
</dbReference>
<dbReference type="InterPro" id="IPR037524">
    <property type="entry name" value="PA14/GLEYA"/>
</dbReference>
<evidence type="ECO:0000313" key="9">
    <source>
        <dbReference type="Proteomes" id="UP000198598"/>
    </source>
</evidence>
<dbReference type="STRING" id="662367.SAMN05216167_107116"/>
<keyword evidence="5" id="KW-0732">Signal</keyword>
<dbReference type="Proteomes" id="UP000198598">
    <property type="component" value="Unassembled WGS sequence"/>
</dbReference>
<keyword evidence="3" id="KW-0998">Cell outer membrane</keyword>
<keyword evidence="9" id="KW-1185">Reference proteome</keyword>
<feature type="domain" description="PA14" evidence="7">
    <location>
        <begin position="20"/>
        <end position="157"/>
    </location>
</feature>
<dbReference type="OrthoDB" id="611024at2"/>
<dbReference type="Pfam" id="PF00691">
    <property type="entry name" value="OmpA"/>
    <property type="match status" value="1"/>
</dbReference>
<dbReference type="SMART" id="SM00758">
    <property type="entry name" value="PA14"/>
    <property type="match status" value="1"/>
</dbReference>
<organism evidence="8 9">
    <name type="scientific">Spirosoma endophyticum</name>
    <dbReference type="NCBI Taxonomy" id="662367"/>
    <lineage>
        <taxon>Bacteria</taxon>
        <taxon>Pseudomonadati</taxon>
        <taxon>Bacteroidota</taxon>
        <taxon>Cytophagia</taxon>
        <taxon>Cytophagales</taxon>
        <taxon>Cytophagaceae</taxon>
        <taxon>Spirosoma</taxon>
    </lineage>
</organism>
<evidence type="ECO:0000256" key="5">
    <source>
        <dbReference type="SAM" id="SignalP"/>
    </source>
</evidence>
<dbReference type="RefSeq" id="WP_093828990.1">
    <property type="nucleotide sequence ID" value="NZ_FOLQ01000007.1"/>
</dbReference>